<keyword evidence="4" id="KW-1185">Reference proteome</keyword>
<feature type="coiled-coil region" evidence="1">
    <location>
        <begin position="37"/>
        <end position="147"/>
    </location>
</feature>
<evidence type="ECO:0000256" key="2">
    <source>
        <dbReference type="SAM" id="SignalP"/>
    </source>
</evidence>
<accession>A0A4R6EC71</accession>
<feature type="chain" id="PRO_5020354110" description="DNA repair protein" evidence="2">
    <location>
        <begin position="31"/>
        <end position="226"/>
    </location>
</feature>
<dbReference type="Proteomes" id="UP000295129">
    <property type="component" value="Unassembled WGS sequence"/>
</dbReference>
<dbReference type="AlphaFoldDB" id="A0A4R6EC71"/>
<evidence type="ECO:0000313" key="4">
    <source>
        <dbReference type="Proteomes" id="UP000295129"/>
    </source>
</evidence>
<protein>
    <recommendedName>
        <fullName evidence="5">DNA repair protein</fullName>
    </recommendedName>
</protein>
<evidence type="ECO:0000256" key="1">
    <source>
        <dbReference type="SAM" id="Coils"/>
    </source>
</evidence>
<dbReference type="OrthoDB" id="7032041at2"/>
<feature type="signal peptide" evidence="2">
    <location>
        <begin position="1"/>
        <end position="30"/>
    </location>
</feature>
<evidence type="ECO:0008006" key="5">
    <source>
        <dbReference type="Google" id="ProtNLM"/>
    </source>
</evidence>
<organism evidence="3 4">
    <name type="scientific">Azoarcus indigens</name>
    <dbReference type="NCBI Taxonomy" id="29545"/>
    <lineage>
        <taxon>Bacteria</taxon>
        <taxon>Pseudomonadati</taxon>
        <taxon>Pseudomonadota</taxon>
        <taxon>Betaproteobacteria</taxon>
        <taxon>Rhodocyclales</taxon>
        <taxon>Zoogloeaceae</taxon>
        <taxon>Azoarcus</taxon>
    </lineage>
</organism>
<keyword evidence="1" id="KW-0175">Coiled coil</keyword>
<evidence type="ECO:0000313" key="3">
    <source>
        <dbReference type="EMBL" id="TDN55731.1"/>
    </source>
</evidence>
<sequence length="226" mass="24856">MNHSLDGGRKPVAPRWSLLATLLLCAGAHAQQGGSMEERLRTQLRVTTTQLQQAQNELAALKAVGPATPASGEVDAMKAELSKLKAELAGEREARHKTREESLRVRDQAEGMLQKSSAQVAQYRSAYDELLKLARNAEAERQRLIAEDKLRGEALAQCEAKNVQLYETGKEILRAYETMDVATVMSARQPFAGAARVKLEEAAQQYGDTLYGNRFDASSVKLEEAK</sequence>
<keyword evidence="2" id="KW-0732">Signal</keyword>
<dbReference type="RefSeq" id="WP_133588903.1">
    <property type="nucleotide sequence ID" value="NZ_SNVV01000003.1"/>
</dbReference>
<proteinExistence type="predicted"/>
<comment type="caution">
    <text evidence="3">The sequence shown here is derived from an EMBL/GenBank/DDBJ whole genome shotgun (WGS) entry which is preliminary data.</text>
</comment>
<name>A0A4R6EC71_9RHOO</name>
<reference evidence="3 4" key="1">
    <citation type="submission" date="2019-03" db="EMBL/GenBank/DDBJ databases">
        <title>Genomic Encyclopedia of Type Strains, Phase IV (KMG-IV): sequencing the most valuable type-strain genomes for metagenomic binning, comparative biology and taxonomic classification.</title>
        <authorList>
            <person name="Goeker M."/>
        </authorList>
    </citation>
    <scope>NUCLEOTIDE SEQUENCE [LARGE SCALE GENOMIC DNA]</scope>
    <source>
        <strain evidence="3 4">DSM 12121</strain>
    </source>
</reference>
<dbReference type="EMBL" id="SNVV01000003">
    <property type="protein sequence ID" value="TDN55731.1"/>
    <property type="molecule type" value="Genomic_DNA"/>
</dbReference>
<gene>
    <name evidence="3" type="ORF">C7389_10363</name>
</gene>